<organism evidence="12 13">
    <name type="scientific">Knufia fluminis</name>
    <dbReference type="NCBI Taxonomy" id="191047"/>
    <lineage>
        <taxon>Eukaryota</taxon>
        <taxon>Fungi</taxon>
        <taxon>Dikarya</taxon>
        <taxon>Ascomycota</taxon>
        <taxon>Pezizomycotina</taxon>
        <taxon>Eurotiomycetes</taxon>
        <taxon>Chaetothyriomycetidae</taxon>
        <taxon>Chaetothyriales</taxon>
        <taxon>Trichomeriaceae</taxon>
        <taxon>Knufia</taxon>
    </lineage>
</organism>
<evidence type="ECO:0000313" key="12">
    <source>
        <dbReference type="EMBL" id="KAK5952030.1"/>
    </source>
</evidence>
<accession>A0AAN8EE34</accession>
<dbReference type="SUPFAM" id="SSF47113">
    <property type="entry name" value="Histone-fold"/>
    <property type="match status" value="1"/>
</dbReference>
<evidence type="ECO:0000256" key="10">
    <source>
        <dbReference type="RuleBase" id="RU000528"/>
    </source>
</evidence>
<evidence type="ECO:0000256" key="1">
    <source>
        <dbReference type="ARBA" id="ARBA00002001"/>
    </source>
</evidence>
<evidence type="ECO:0000256" key="4">
    <source>
        <dbReference type="ARBA" id="ARBA00006564"/>
    </source>
</evidence>
<name>A0AAN8EE34_9EURO</name>
<gene>
    <name evidence="12" type="ORF">OHC33_006916</name>
</gene>
<evidence type="ECO:0000256" key="5">
    <source>
        <dbReference type="ARBA" id="ARBA00011538"/>
    </source>
</evidence>
<evidence type="ECO:0000256" key="9">
    <source>
        <dbReference type="ARBA" id="ARBA00023269"/>
    </source>
</evidence>
<dbReference type="GO" id="GO:0003677">
    <property type="term" value="F:DNA binding"/>
    <property type="evidence" value="ECO:0007669"/>
    <property type="project" value="UniProtKB-KW"/>
</dbReference>
<comment type="subunit">
    <text evidence="5 10">The nucleosome is a histone octamer containing two molecules each of H2A, H2B, H3 and H4 assembled in one H3-H4 heterotetramer and two H2A-H2B heterodimers. The octamer wraps approximately 147 bp of DNA.</text>
</comment>
<dbReference type="EMBL" id="JAKLMC020000017">
    <property type="protein sequence ID" value="KAK5952030.1"/>
    <property type="molecule type" value="Genomic_DNA"/>
</dbReference>
<dbReference type="SMART" id="SM00803">
    <property type="entry name" value="TAF"/>
    <property type="match status" value="1"/>
</dbReference>
<keyword evidence="7 10" id="KW-0238">DNA-binding</keyword>
<dbReference type="InterPro" id="IPR001951">
    <property type="entry name" value="Histone_H4"/>
</dbReference>
<dbReference type="GO" id="GO:0000786">
    <property type="term" value="C:nucleosome"/>
    <property type="evidence" value="ECO:0007669"/>
    <property type="project" value="UniProtKB-KW"/>
</dbReference>
<sequence>MSTSPPAIWTQPFGGCRATMPVGRRRHVKVLRDNIRGITKPAIRRLARRGGVARISTDIYDETRQTIREYLKKVLKLAIEFAVHAGRKTLTTIDVVYALKRLGRTLYGFGDLVWPSASSPSQKNKVKERRLAQETEQRQALANIIEQGDQLQQRMKIEVY</sequence>
<dbReference type="GO" id="GO:0046982">
    <property type="term" value="F:protein heterodimerization activity"/>
    <property type="evidence" value="ECO:0007669"/>
    <property type="project" value="InterPro"/>
</dbReference>
<protein>
    <recommendedName>
        <fullName evidence="10">Histone H4</fullName>
    </recommendedName>
</protein>
<dbReference type="CDD" id="cd22912">
    <property type="entry name" value="HFD_H4"/>
    <property type="match status" value="1"/>
</dbReference>
<dbReference type="InterPro" id="IPR009072">
    <property type="entry name" value="Histone-fold"/>
</dbReference>
<keyword evidence="8 10" id="KW-0539">Nucleus</keyword>
<reference evidence="12 13" key="1">
    <citation type="submission" date="2022-12" db="EMBL/GenBank/DDBJ databases">
        <title>Genomic features and morphological characterization of a novel Knufia sp. strain isolated from spacecraft assembly facility.</title>
        <authorList>
            <person name="Teixeira M."/>
            <person name="Chander A.M."/>
            <person name="Stajich J.E."/>
            <person name="Venkateswaran K."/>
        </authorList>
    </citation>
    <scope>NUCLEOTIDE SEQUENCE [LARGE SCALE GENOMIC DNA]</scope>
    <source>
        <strain evidence="12 13">FJI-L2-BK-P2</strain>
    </source>
</reference>
<dbReference type="FunFam" id="1.10.20.10:FF:000012">
    <property type="entry name" value="Histone H4"/>
    <property type="match status" value="1"/>
</dbReference>
<evidence type="ECO:0000313" key="13">
    <source>
        <dbReference type="Proteomes" id="UP001316803"/>
    </source>
</evidence>
<evidence type="ECO:0000256" key="3">
    <source>
        <dbReference type="ARBA" id="ARBA00004286"/>
    </source>
</evidence>
<evidence type="ECO:0000256" key="2">
    <source>
        <dbReference type="ARBA" id="ARBA00004123"/>
    </source>
</evidence>
<evidence type="ECO:0000256" key="7">
    <source>
        <dbReference type="ARBA" id="ARBA00023125"/>
    </source>
</evidence>
<proteinExistence type="inferred from homology"/>
<comment type="subcellular location">
    <subcellularLocation>
        <location evidence="3">Chromosome</location>
    </subcellularLocation>
    <subcellularLocation>
        <location evidence="2">Nucleus</location>
    </subcellularLocation>
</comment>
<evidence type="ECO:0000256" key="6">
    <source>
        <dbReference type="ARBA" id="ARBA00022454"/>
    </source>
</evidence>
<dbReference type="GO" id="GO:0030527">
    <property type="term" value="F:structural constituent of chromatin"/>
    <property type="evidence" value="ECO:0007669"/>
    <property type="project" value="InterPro"/>
</dbReference>
<dbReference type="Pfam" id="PF02969">
    <property type="entry name" value="TAF"/>
    <property type="match status" value="1"/>
</dbReference>
<dbReference type="Gene3D" id="1.10.20.10">
    <property type="entry name" value="Histone, subunit A"/>
    <property type="match status" value="1"/>
</dbReference>
<dbReference type="SMART" id="SM00417">
    <property type="entry name" value="H4"/>
    <property type="match status" value="1"/>
</dbReference>
<evidence type="ECO:0000256" key="8">
    <source>
        <dbReference type="ARBA" id="ARBA00023242"/>
    </source>
</evidence>
<dbReference type="PRINTS" id="PR00623">
    <property type="entry name" value="HISTONEH4"/>
</dbReference>
<keyword evidence="13" id="KW-1185">Reference proteome</keyword>
<comment type="similarity">
    <text evidence="4 10">Belongs to the histone H4 family.</text>
</comment>
<dbReference type="PANTHER" id="PTHR10484">
    <property type="entry name" value="HISTONE H4"/>
    <property type="match status" value="1"/>
</dbReference>
<dbReference type="Proteomes" id="UP001316803">
    <property type="component" value="Unassembled WGS sequence"/>
</dbReference>
<comment type="function">
    <text evidence="1 10">Core component of nucleosome. Nucleosomes wrap and compact DNA into chromatin, limiting DNA accessibility to the cellular machineries which require DNA as a template. Histones thereby play a central role in transcription regulation, DNA repair, DNA replication and chromosomal stability. DNA accessibility is regulated via a complex set of post-translational modifications of histones, also called histone code, and nucleosome remodeling.</text>
</comment>
<keyword evidence="9 10" id="KW-0544">Nucleosome core</keyword>
<evidence type="ECO:0000259" key="11">
    <source>
        <dbReference type="SMART" id="SM00803"/>
    </source>
</evidence>
<comment type="caution">
    <text evidence="12">The sequence shown here is derived from an EMBL/GenBank/DDBJ whole genome shotgun (WGS) entry which is preliminary data.</text>
</comment>
<dbReference type="InterPro" id="IPR004823">
    <property type="entry name" value="TAF_TATA-bd_Histone-like_dom"/>
</dbReference>
<dbReference type="GO" id="GO:0005634">
    <property type="term" value="C:nucleus"/>
    <property type="evidence" value="ECO:0007669"/>
    <property type="project" value="UniProtKB-SubCell"/>
</dbReference>
<feature type="domain" description="TATA box binding protein associated factor (TAF) histone-like fold" evidence="11">
    <location>
        <begin position="38"/>
        <end position="101"/>
    </location>
</feature>
<dbReference type="AlphaFoldDB" id="A0AAN8EE34"/>
<keyword evidence="6 10" id="KW-0158">Chromosome</keyword>